<accession>E9CK41</accession>
<dbReference type="EMBL" id="GL636100">
    <property type="protein sequence ID" value="EFW13107.1"/>
    <property type="molecule type" value="Genomic_DNA"/>
</dbReference>
<sequence>MNVRGLCRCHHLLICCLRTTQRDVVTDTHAQQPDILKYAAHMLIQSFACYLPQINTTQGNPSTIGRDEAQQ</sequence>
<organism evidence="1 2">
    <name type="scientific">Serratia symbiotica str. Tucson</name>
    <dbReference type="NCBI Taxonomy" id="914128"/>
    <lineage>
        <taxon>Bacteria</taxon>
        <taxon>Pseudomonadati</taxon>
        <taxon>Pseudomonadota</taxon>
        <taxon>Gammaproteobacteria</taxon>
        <taxon>Enterobacterales</taxon>
        <taxon>Yersiniaceae</taxon>
        <taxon>Serratia</taxon>
        <taxon>Serratia symbiotica</taxon>
    </lineage>
</organism>
<dbReference type="AlphaFoldDB" id="E9CK41"/>
<protein>
    <submittedName>
        <fullName evidence="1">Uncharacterized protein</fullName>
    </submittedName>
</protein>
<evidence type="ECO:0000313" key="2">
    <source>
        <dbReference type="Proteomes" id="UP000013568"/>
    </source>
</evidence>
<gene>
    <name evidence="1" type="ORF">SSYM_0569</name>
</gene>
<evidence type="ECO:0000313" key="1">
    <source>
        <dbReference type="EMBL" id="EFW13107.1"/>
    </source>
</evidence>
<dbReference type="HOGENOM" id="CLU_2737791_0_0_6"/>
<reference evidence="2" key="1">
    <citation type="journal article" date="2011" name="Genome Biol. Evol.">
        <title>Massive genomic decay in Serratia symbiotica, a recently evolved symbiont of aphids.</title>
        <authorList>
            <person name="Burke G.R."/>
            <person name="Moran N.A."/>
        </authorList>
    </citation>
    <scope>NUCLEOTIDE SEQUENCE [LARGE SCALE GENOMIC DNA]</scope>
    <source>
        <strain evidence="2">Tucson</strain>
    </source>
</reference>
<proteinExistence type="predicted"/>
<name>E9CK41_9GAMM</name>
<dbReference type="Proteomes" id="UP000013568">
    <property type="component" value="Unassembled WGS sequence"/>
</dbReference>
<keyword evidence="2" id="KW-1185">Reference proteome</keyword>